<evidence type="ECO:0000256" key="2">
    <source>
        <dbReference type="ARBA" id="ARBA00022723"/>
    </source>
</evidence>
<sequence length="448" mass="49392">MKYDILESIRAELDKCTKCASCQAGCYTYELTSSETLAARGKIRLAQGVLAGEIDITDRVANDFTQCLSCMSCLSACPTGVDTMQVFSAMKAEMHRQNGPGPIAGFIFKWLLPYPRRLNVLAKLVGFASIFYKWAPARFAEFFPFTPGGIKRVTPNFLKLNLRLRVPTKNPAKNVNANTSIKRVIYYTGCMTDLSFTDTGVTVIKRLQEMGVEVIYPKDQVCCGAPSYYSGDMETSIALAKKNIKVLSAYEADAIVYSCATCGSVLAEKYPKMFPNDKKVAELCAKVTDLQKLMMQIGIEQAVKQKADGKKLKVTYHDPCHLKRGMGVWKEPRELLKSLPGVEFVEMKNADRCCGGSGTFGLNFYDMSMDVGKLKADAIYESGADIVVTACPSCQIQIEDSLHRHGYDIPTAHTIDLIDYALSPCQKTARETKSDSSTNSKSAVKANH</sequence>
<dbReference type="Pfam" id="PF13183">
    <property type="entry name" value="Fer4_8"/>
    <property type="match status" value="1"/>
</dbReference>
<dbReference type="InterPro" id="IPR009051">
    <property type="entry name" value="Helical_ferredxn"/>
</dbReference>
<dbReference type="PANTHER" id="PTHR32479">
    <property type="entry name" value="GLYCOLATE OXIDASE IRON-SULFUR SUBUNIT"/>
    <property type="match status" value="1"/>
</dbReference>
<dbReference type="Pfam" id="PF02754">
    <property type="entry name" value="CCG"/>
    <property type="match status" value="2"/>
</dbReference>
<dbReference type="PROSITE" id="PS51379">
    <property type="entry name" value="4FE4S_FER_2"/>
    <property type="match status" value="1"/>
</dbReference>
<dbReference type="EMBL" id="UOGC01000021">
    <property type="protein sequence ID" value="VAX16042.1"/>
    <property type="molecule type" value="Genomic_DNA"/>
</dbReference>
<dbReference type="GO" id="GO:0019154">
    <property type="term" value="F:glycolate dehydrogenase activity"/>
    <property type="evidence" value="ECO:0007669"/>
    <property type="project" value="UniProtKB-EC"/>
</dbReference>
<evidence type="ECO:0000256" key="4">
    <source>
        <dbReference type="ARBA" id="ARBA00023004"/>
    </source>
</evidence>
<proteinExistence type="predicted"/>
<dbReference type="InterPro" id="IPR012257">
    <property type="entry name" value="Glc_ox_4Fe-4S"/>
</dbReference>
<gene>
    <name evidence="8" type="ORF">MNBD_NITROSPINAE01-1361</name>
</gene>
<accession>A0A3B1BIW5</accession>
<dbReference type="EC" id="1.1.99.14" evidence="8"/>
<evidence type="ECO:0000256" key="6">
    <source>
        <dbReference type="SAM" id="MobiDB-lite"/>
    </source>
</evidence>
<dbReference type="PROSITE" id="PS00198">
    <property type="entry name" value="4FE4S_FER_1"/>
    <property type="match status" value="1"/>
</dbReference>
<protein>
    <submittedName>
        <fullName evidence="8">Predicted glycolate dehydrogenase, 2-subunit type, iron-sulfur subunit GlcF</fullName>
        <ecNumber evidence="8">1.1.99.14</ecNumber>
    </submittedName>
</protein>
<feature type="domain" description="4Fe-4S ferredoxin-type" evidence="7">
    <location>
        <begin position="58"/>
        <end position="87"/>
    </location>
</feature>
<dbReference type="Gene3D" id="1.10.1060.10">
    <property type="entry name" value="Alpha-helical ferredoxin"/>
    <property type="match status" value="1"/>
</dbReference>
<keyword evidence="5" id="KW-0411">Iron-sulfur</keyword>
<evidence type="ECO:0000256" key="5">
    <source>
        <dbReference type="ARBA" id="ARBA00023014"/>
    </source>
</evidence>
<evidence type="ECO:0000256" key="3">
    <source>
        <dbReference type="ARBA" id="ARBA00022737"/>
    </source>
</evidence>
<dbReference type="InterPro" id="IPR017900">
    <property type="entry name" value="4Fe4S_Fe_S_CS"/>
</dbReference>
<feature type="region of interest" description="Disordered" evidence="6">
    <location>
        <begin position="429"/>
        <end position="448"/>
    </location>
</feature>
<keyword evidence="4" id="KW-0408">Iron</keyword>
<dbReference type="InterPro" id="IPR004017">
    <property type="entry name" value="Cys_rich_dom"/>
</dbReference>
<keyword evidence="2" id="KW-0479">Metal-binding</keyword>
<name>A0A3B1BIW5_9ZZZZ</name>
<keyword evidence="8" id="KW-0560">Oxidoreductase</keyword>
<dbReference type="GO" id="GO:0051539">
    <property type="term" value="F:4 iron, 4 sulfur cluster binding"/>
    <property type="evidence" value="ECO:0007669"/>
    <property type="project" value="UniProtKB-KW"/>
</dbReference>
<reference evidence="8" key="1">
    <citation type="submission" date="2018-06" db="EMBL/GenBank/DDBJ databases">
        <authorList>
            <person name="Zhirakovskaya E."/>
        </authorList>
    </citation>
    <scope>NUCLEOTIDE SEQUENCE</scope>
</reference>
<organism evidence="8">
    <name type="scientific">hydrothermal vent metagenome</name>
    <dbReference type="NCBI Taxonomy" id="652676"/>
    <lineage>
        <taxon>unclassified sequences</taxon>
        <taxon>metagenomes</taxon>
        <taxon>ecological metagenomes</taxon>
    </lineage>
</organism>
<evidence type="ECO:0000259" key="7">
    <source>
        <dbReference type="PROSITE" id="PS51379"/>
    </source>
</evidence>
<evidence type="ECO:0000256" key="1">
    <source>
        <dbReference type="ARBA" id="ARBA00022485"/>
    </source>
</evidence>
<dbReference type="PANTHER" id="PTHR32479:SF17">
    <property type="entry name" value="GLYCOLATE OXIDASE IRON-SULFUR SUBUNIT"/>
    <property type="match status" value="1"/>
</dbReference>
<dbReference type="AlphaFoldDB" id="A0A3B1BIW5"/>
<keyword evidence="3" id="KW-0677">Repeat</keyword>
<evidence type="ECO:0000313" key="8">
    <source>
        <dbReference type="EMBL" id="VAX16042.1"/>
    </source>
</evidence>
<dbReference type="InterPro" id="IPR017896">
    <property type="entry name" value="4Fe4S_Fe-S-bd"/>
</dbReference>
<dbReference type="GO" id="GO:0046872">
    <property type="term" value="F:metal ion binding"/>
    <property type="evidence" value="ECO:0007669"/>
    <property type="project" value="UniProtKB-KW"/>
</dbReference>
<keyword evidence="1" id="KW-0004">4Fe-4S</keyword>
<dbReference type="SUPFAM" id="SSF46548">
    <property type="entry name" value="alpha-helical ferredoxin"/>
    <property type="match status" value="1"/>
</dbReference>
<dbReference type="PIRSF" id="PIRSF000139">
    <property type="entry name" value="Glc_ox_4Fe-4S"/>
    <property type="match status" value="1"/>
</dbReference>